<name>A0ACC1N6L8_9PEZI</name>
<dbReference type="EMBL" id="JAPDGR010002631">
    <property type="protein sequence ID" value="KAJ2974910.1"/>
    <property type="molecule type" value="Genomic_DNA"/>
</dbReference>
<reference evidence="1" key="1">
    <citation type="submission" date="2022-10" db="EMBL/GenBank/DDBJ databases">
        <title>Genome Sequence of Xylaria curta.</title>
        <authorList>
            <person name="Buettner E."/>
        </authorList>
    </citation>
    <scope>NUCLEOTIDE SEQUENCE</scope>
    <source>
        <strain evidence="1">Babe10</strain>
    </source>
</reference>
<dbReference type="Proteomes" id="UP001143856">
    <property type="component" value="Unassembled WGS sequence"/>
</dbReference>
<keyword evidence="2" id="KW-1185">Reference proteome</keyword>
<evidence type="ECO:0000313" key="2">
    <source>
        <dbReference type="Proteomes" id="UP001143856"/>
    </source>
</evidence>
<sequence length="72" mass="7217">MKYIVAALAVAAAVSAQSPGGIPQCAVSCIDDARTKETNCAANDYKCICSQADVLTTAATSCVLSACGADML</sequence>
<proteinExistence type="predicted"/>
<gene>
    <name evidence="1" type="ORF">NUW58_g8507</name>
</gene>
<accession>A0ACC1N6L8</accession>
<comment type="caution">
    <text evidence="1">The sequence shown here is derived from an EMBL/GenBank/DDBJ whole genome shotgun (WGS) entry which is preliminary data.</text>
</comment>
<organism evidence="1 2">
    <name type="scientific">Xylaria curta</name>
    <dbReference type="NCBI Taxonomy" id="42375"/>
    <lineage>
        <taxon>Eukaryota</taxon>
        <taxon>Fungi</taxon>
        <taxon>Dikarya</taxon>
        <taxon>Ascomycota</taxon>
        <taxon>Pezizomycotina</taxon>
        <taxon>Sordariomycetes</taxon>
        <taxon>Xylariomycetidae</taxon>
        <taxon>Xylariales</taxon>
        <taxon>Xylariaceae</taxon>
        <taxon>Xylaria</taxon>
    </lineage>
</organism>
<protein>
    <submittedName>
        <fullName evidence="1">Uncharacterized protein</fullName>
    </submittedName>
</protein>
<evidence type="ECO:0000313" key="1">
    <source>
        <dbReference type="EMBL" id="KAJ2974910.1"/>
    </source>
</evidence>